<reference evidence="2" key="1">
    <citation type="journal article" date="2011" name="Nat. Biotechnol.">
        <title>The genomic sequence of the Chinese hamster ovary (CHO)-K1 cell line.</title>
        <authorList>
            <person name="Xu X."/>
            <person name="Nagarajan H."/>
            <person name="Lewis N.E."/>
            <person name="Pan S."/>
            <person name="Cai Z."/>
            <person name="Liu X."/>
            <person name="Chen W."/>
            <person name="Xie M."/>
            <person name="Wang W."/>
            <person name="Hammond S."/>
            <person name="Andersen M.R."/>
            <person name="Neff N."/>
            <person name="Passarelli B."/>
            <person name="Koh W."/>
            <person name="Fan H.C."/>
            <person name="Wang J."/>
            <person name="Gui Y."/>
            <person name="Lee K.H."/>
            <person name="Betenbaugh M.J."/>
            <person name="Quake S.R."/>
            <person name="Famili I."/>
            <person name="Palsson B.O."/>
            <person name="Wang J."/>
        </authorList>
    </citation>
    <scope>NUCLEOTIDE SEQUENCE [LARGE SCALE GENOMIC DNA]</scope>
    <source>
        <strain evidence="2">CHO K1 cell line</strain>
    </source>
</reference>
<dbReference type="InParanoid" id="G3IFX4"/>
<proteinExistence type="predicted"/>
<evidence type="ECO:0000313" key="2">
    <source>
        <dbReference type="Proteomes" id="UP000001075"/>
    </source>
</evidence>
<name>G3IFX4_CRIGR</name>
<evidence type="ECO:0000313" key="1">
    <source>
        <dbReference type="EMBL" id="EGW09043.1"/>
    </source>
</evidence>
<accession>G3IFX4</accession>
<sequence>MVVRDVAFFKGEHSQCLGSLAQQPEEGRRIQMDQVVSTEVQHLQVGSMLTIC</sequence>
<organism evidence="1 2">
    <name type="scientific">Cricetulus griseus</name>
    <name type="common">Chinese hamster</name>
    <name type="synonym">Cricetulus barabensis griseus</name>
    <dbReference type="NCBI Taxonomy" id="10029"/>
    <lineage>
        <taxon>Eukaryota</taxon>
        <taxon>Metazoa</taxon>
        <taxon>Chordata</taxon>
        <taxon>Craniata</taxon>
        <taxon>Vertebrata</taxon>
        <taxon>Euteleostomi</taxon>
        <taxon>Mammalia</taxon>
        <taxon>Eutheria</taxon>
        <taxon>Euarchontoglires</taxon>
        <taxon>Glires</taxon>
        <taxon>Rodentia</taxon>
        <taxon>Myomorpha</taxon>
        <taxon>Muroidea</taxon>
        <taxon>Cricetidae</taxon>
        <taxon>Cricetinae</taxon>
        <taxon>Cricetulus</taxon>
    </lineage>
</organism>
<dbReference type="Proteomes" id="UP000001075">
    <property type="component" value="Unassembled WGS sequence"/>
</dbReference>
<protein>
    <submittedName>
        <fullName evidence="1">Uncharacterized protein</fullName>
    </submittedName>
</protein>
<dbReference type="EMBL" id="JH002471">
    <property type="protein sequence ID" value="EGW09043.1"/>
    <property type="molecule type" value="Genomic_DNA"/>
</dbReference>
<gene>
    <name evidence="1" type="ORF">I79_022648</name>
</gene>
<dbReference type="AlphaFoldDB" id="G3IFX4"/>